<accession>A0A0E9PA23</accession>
<proteinExistence type="predicted"/>
<reference evidence="1" key="1">
    <citation type="submission" date="2014-11" db="EMBL/GenBank/DDBJ databases">
        <authorList>
            <person name="Amaro Gonzalez C."/>
        </authorList>
    </citation>
    <scope>NUCLEOTIDE SEQUENCE</scope>
</reference>
<evidence type="ECO:0000313" key="1">
    <source>
        <dbReference type="EMBL" id="JAH01122.1"/>
    </source>
</evidence>
<reference evidence="1" key="2">
    <citation type="journal article" date="2015" name="Fish Shellfish Immunol.">
        <title>Early steps in the European eel (Anguilla anguilla)-Vibrio vulnificus interaction in the gills: Role of the RtxA13 toxin.</title>
        <authorList>
            <person name="Callol A."/>
            <person name="Pajuelo D."/>
            <person name="Ebbesson L."/>
            <person name="Teles M."/>
            <person name="MacKenzie S."/>
            <person name="Amaro C."/>
        </authorList>
    </citation>
    <scope>NUCLEOTIDE SEQUENCE</scope>
</reference>
<sequence>MSKLCASRPLAVVLLMEKNFCSSVWSKLAFAGGTWCLCVCVCVC</sequence>
<dbReference type="AlphaFoldDB" id="A0A0E9PA23"/>
<protein>
    <submittedName>
        <fullName evidence="1">Uncharacterized protein</fullName>
    </submittedName>
</protein>
<organism evidence="1">
    <name type="scientific">Anguilla anguilla</name>
    <name type="common">European freshwater eel</name>
    <name type="synonym">Muraena anguilla</name>
    <dbReference type="NCBI Taxonomy" id="7936"/>
    <lineage>
        <taxon>Eukaryota</taxon>
        <taxon>Metazoa</taxon>
        <taxon>Chordata</taxon>
        <taxon>Craniata</taxon>
        <taxon>Vertebrata</taxon>
        <taxon>Euteleostomi</taxon>
        <taxon>Actinopterygii</taxon>
        <taxon>Neopterygii</taxon>
        <taxon>Teleostei</taxon>
        <taxon>Anguilliformes</taxon>
        <taxon>Anguillidae</taxon>
        <taxon>Anguilla</taxon>
    </lineage>
</organism>
<name>A0A0E9PA23_ANGAN</name>
<dbReference type="EMBL" id="GBXM01107455">
    <property type="protein sequence ID" value="JAH01122.1"/>
    <property type="molecule type" value="Transcribed_RNA"/>
</dbReference>